<dbReference type="OrthoDB" id="28127at2759"/>
<comment type="similarity">
    <text evidence="3">Belongs to the PIAS family.</text>
</comment>
<name>A0A3N4II53_ASCIM</name>
<sequence>MALPVDCNNLISYMKRHLLVQDLKTVLKTLGLPCSGLKAQLQERLTNRIEELRNAGDQATLRQVDTAIRTMKNDTGGSVSPSRPTFPPTYTAAMTPRVPTPSYAGGDAVIQRHGQSAIAPPPLYYRSHPSSVVHQGSMNIVFKSSPFYTILATLSGKDKLINAIPQNRMSISISYSMDPNQITEINDPSKKYRILFFGAQTDALGFAQPGHDVAFPQQCEIKVNNDVVQHNTRGLKNKPGTTKPADITKYTKLMSPANSVTFTYALTAKVAQKYALSVKLAKICEVNDLVLRLRERPEVLSKEFVVSEMKRKNEESEIEATSINMSLRCPISTLRIELPVRSIHCTHNACVDASSFLQMQEQAPQWTCPTCNKSAQFDELRVDKYMQDILDNTKDNVESVRVDPCGTWSVEACRAESILSSDGEDEPIEVISKRETTMQRAQQLTPAASRSSQSREASHATTATSTTSNKRLASQVIDLTLDDDDEPPPRPHKRVNDFPSPVPFGNSFGGSFPRNGTLMTNETYRVTPFTLPNPTIRSSSSSHSSLPPPGPYDASPFHDYGFSYDQ</sequence>
<dbReference type="Pfam" id="PF02891">
    <property type="entry name" value="zf-MIZ"/>
    <property type="match status" value="1"/>
</dbReference>
<dbReference type="STRING" id="1160509.A0A3N4II53"/>
<evidence type="ECO:0000256" key="11">
    <source>
        <dbReference type="SAM" id="MobiDB-lite"/>
    </source>
</evidence>
<dbReference type="Gene3D" id="1.10.720.30">
    <property type="entry name" value="SAP domain"/>
    <property type="match status" value="1"/>
</dbReference>
<dbReference type="GO" id="GO:0061665">
    <property type="term" value="F:SUMO ligase activity"/>
    <property type="evidence" value="ECO:0007669"/>
    <property type="project" value="TreeGrafter"/>
</dbReference>
<dbReference type="Pfam" id="PF14324">
    <property type="entry name" value="PINIT"/>
    <property type="match status" value="1"/>
</dbReference>
<keyword evidence="6 10" id="KW-0863">Zinc-finger</keyword>
<protein>
    <recommendedName>
        <fullName evidence="17">Zf-MIZ-domain-containing protein</fullName>
    </recommendedName>
</protein>
<dbReference type="Gene3D" id="2.60.120.780">
    <property type="entry name" value="PINIT domain"/>
    <property type="match status" value="1"/>
</dbReference>
<accession>A0A3N4II53</accession>
<dbReference type="PROSITE" id="PS50800">
    <property type="entry name" value="SAP"/>
    <property type="match status" value="1"/>
</dbReference>
<evidence type="ECO:0000313" key="15">
    <source>
        <dbReference type="EMBL" id="RPA83851.1"/>
    </source>
</evidence>
<keyword evidence="16" id="KW-1185">Reference proteome</keyword>
<evidence type="ECO:0000256" key="5">
    <source>
        <dbReference type="ARBA" id="ARBA00022723"/>
    </source>
</evidence>
<dbReference type="PANTHER" id="PTHR10782">
    <property type="entry name" value="ZINC FINGER MIZ DOMAIN-CONTAINING PROTEIN"/>
    <property type="match status" value="1"/>
</dbReference>
<evidence type="ECO:0000313" key="16">
    <source>
        <dbReference type="Proteomes" id="UP000275078"/>
    </source>
</evidence>
<dbReference type="Gene3D" id="3.30.40.10">
    <property type="entry name" value="Zinc/RING finger domain, C3HC4 (zinc finger)"/>
    <property type="match status" value="1"/>
</dbReference>
<evidence type="ECO:0000259" key="14">
    <source>
        <dbReference type="PROSITE" id="PS51466"/>
    </source>
</evidence>
<comment type="subcellular location">
    <subcellularLocation>
        <location evidence="1">Nucleus</location>
    </subcellularLocation>
</comment>
<dbReference type="SUPFAM" id="SSF68906">
    <property type="entry name" value="SAP domain"/>
    <property type="match status" value="1"/>
</dbReference>
<evidence type="ECO:0000256" key="1">
    <source>
        <dbReference type="ARBA" id="ARBA00004123"/>
    </source>
</evidence>
<proteinExistence type="inferred from homology"/>
<dbReference type="PANTHER" id="PTHR10782:SF4">
    <property type="entry name" value="TONALLI, ISOFORM E"/>
    <property type="match status" value="1"/>
</dbReference>
<dbReference type="PROSITE" id="PS51466">
    <property type="entry name" value="PINIT"/>
    <property type="match status" value="1"/>
</dbReference>
<organism evidence="15 16">
    <name type="scientific">Ascobolus immersus RN42</name>
    <dbReference type="NCBI Taxonomy" id="1160509"/>
    <lineage>
        <taxon>Eukaryota</taxon>
        <taxon>Fungi</taxon>
        <taxon>Dikarya</taxon>
        <taxon>Ascomycota</taxon>
        <taxon>Pezizomycotina</taxon>
        <taxon>Pezizomycetes</taxon>
        <taxon>Pezizales</taxon>
        <taxon>Ascobolaceae</taxon>
        <taxon>Ascobolus</taxon>
    </lineage>
</organism>
<dbReference type="Pfam" id="PF02037">
    <property type="entry name" value="SAP"/>
    <property type="match status" value="1"/>
</dbReference>
<evidence type="ECO:0000256" key="3">
    <source>
        <dbReference type="ARBA" id="ARBA00005383"/>
    </source>
</evidence>
<evidence type="ECO:0000256" key="7">
    <source>
        <dbReference type="ARBA" id="ARBA00022786"/>
    </source>
</evidence>
<comment type="pathway">
    <text evidence="2">Protein modification; protein sumoylation.</text>
</comment>
<evidence type="ECO:0000256" key="8">
    <source>
        <dbReference type="ARBA" id="ARBA00022833"/>
    </source>
</evidence>
<feature type="compositionally biased region" description="Low complexity" evidence="11">
    <location>
        <begin position="447"/>
        <end position="468"/>
    </location>
</feature>
<keyword evidence="8" id="KW-0862">Zinc</keyword>
<evidence type="ECO:0000259" key="13">
    <source>
        <dbReference type="PROSITE" id="PS51044"/>
    </source>
</evidence>
<feature type="region of interest" description="Disordered" evidence="11">
    <location>
        <begin position="440"/>
        <end position="516"/>
    </location>
</feature>
<dbReference type="SUPFAM" id="SSF57850">
    <property type="entry name" value="RING/U-box"/>
    <property type="match status" value="1"/>
</dbReference>
<evidence type="ECO:0000256" key="6">
    <source>
        <dbReference type="ARBA" id="ARBA00022771"/>
    </source>
</evidence>
<dbReference type="EMBL" id="ML119662">
    <property type="protein sequence ID" value="RPA83851.1"/>
    <property type="molecule type" value="Genomic_DNA"/>
</dbReference>
<evidence type="ECO:0000256" key="9">
    <source>
        <dbReference type="ARBA" id="ARBA00023242"/>
    </source>
</evidence>
<gene>
    <name evidence="15" type="ORF">BJ508DRAFT_324204</name>
</gene>
<dbReference type="PROSITE" id="PS51044">
    <property type="entry name" value="ZF_SP_RING"/>
    <property type="match status" value="1"/>
</dbReference>
<evidence type="ECO:0000256" key="4">
    <source>
        <dbReference type="ARBA" id="ARBA00022679"/>
    </source>
</evidence>
<feature type="domain" description="SAP" evidence="12">
    <location>
        <begin position="15"/>
        <end position="49"/>
    </location>
</feature>
<dbReference type="UniPathway" id="UPA00886"/>
<feature type="domain" description="PINIT" evidence="14">
    <location>
        <begin position="127"/>
        <end position="284"/>
    </location>
</feature>
<keyword evidence="9" id="KW-0539">Nucleus</keyword>
<dbReference type="InterPro" id="IPR004181">
    <property type="entry name" value="Znf_MIZ"/>
</dbReference>
<dbReference type="InterPro" id="IPR023321">
    <property type="entry name" value="PINIT"/>
</dbReference>
<dbReference type="InterPro" id="IPR003034">
    <property type="entry name" value="SAP_dom"/>
</dbReference>
<dbReference type="GO" id="GO:0008270">
    <property type="term" value="F:zinc ion binding"/>
    <property type="evidence" value="ECO:0007669"/>
    <property type="project" value="UniProtKB-KW"/>
</dbReference>
<evidence type="ECO:0000256" key="2">
    <source>
        <dbReference type="ARBA" id="ARBA00004718"/>
    </source>
</evidence>
<feature type="region of interest" description="Disordered" evidence="11">
    <location>
        <begin position="529"/>
        <end position="566"/>
    </location>
</feature>
<evidence type="ECO:0008006" key="17">
    <source>
        <dbReference type="Google" id="ProtNLM"/>
    </source>
</evidence>
<dbReference type="GO" id="GO:0000785">
    <property type="term" value="C:chromatin"/>
    <property type="evidence" value="ECO:0007669"/>
    <property type="project" value="TreeGrafter"/>
</dbReference>
<reference evidence="15 16" key="1">
    <citation type="journal article" date="2018" name="Nat. Ecol. Evol.">
        <title>Pezizomycetes genomes reveal the molecular basis of ectomycorrhizal truffle lifestyle.</title>
        <authorList>
            <person name="Murat C."/>
            <person name="Payen T."/>
            <person name="Noel B."/>
            <person name="Kuo A."/>
            <person name="Morin E."/>
            <person name="Chen J."/>
            <person name="Kohler A."/>
            <person name="Krizsan K."/>
            <person name="Balestrini R."/>
            <person name="Da Silva C."/>
            <person name="Montanini B."/>
            <person name="Hainaut M."/>
            <person name="Levati E."/>
            <person name="Barry K.W."/>
            <person name="Belfiori B."/>
            <person name="Cichocki N."/>
            <person name="Clum A."/>
            <person name="Dockter R.B."/>
            <person name="Fauchery L."/>
            <person name="Guy J."/>
            <person name="Iotti M."/>
            <person name="Le Tacon F."/>
            <person name="Lindquist E.A."/>
            <person name="Lipzen A."/>
            <person name="Malagnac F."/>
            <person name="Mello A."/>
            <person name="Molinier V."/>
            <person name="Miyauchi S."/>
            <person name="Poulain J."/>
            <person name="Riccioni C."/>
            <person name="Rubini A."/>
            <person name="Sitrit Y."/>
            <person name="Splivallo R."/>
            <person name="Traeger S."/>
            <person name="Wang M."/>
            <person name="Zifcakova L."/>
            <person name="Wipf D."/>
            <person name="Zambonelli A."/>
            <person name="Paolocci F."/>
            <person name="Nowrousian M."/>
            <person name="Ottonello S."/>
            <person name="Baldrian P."/>
            <person name="Spatafora J.W."/>
            <person name="Henrissat B."/>
            <person name="Nagy L.G."/>
            <person name="Aury J.M."/>
            <person name="Wincker P."/>
            <person name="Grigoriev I.V."/>
            <person name="Bonfante P."/>
            <person name="Martin F.M."/>
        </authorList>
    </citation>
    <scope>NUCLEOTIDE SEQUENCE [LARGE SCALE GENOMIC DNA]</scope>
    <source>
        <strain evidence="15 16">RN42</strain>
    </source>
</reference>
<keyword evidence="5" id="KW-0479">Metal-binding</keyword>
<dbReference type="AlphaFoldDB" id="A0A3N4II53"/>
<evidence type="ECO:0000259" key="12">
    <source>
        <dbReference type="PROSITE" id="PS50800"/>
    </source>
</evidence>
<dbReference type="Proteomes" id="UP000275078">
    <property type="component" value="Unassembled WGS sequence"/>
</dbReference>
<feature type="compositionally biased region" description="Low complexity" evidence="11">
    <location>
        <begin position="532"/>
        <end position="545"/>
    </location>
</feature>
<dbReference type="InterPro" id="IPR038654">
    <property type="entry name" value="PINIT_sf"/>
</dbReference>
<dbReference type="GO" id="GO:0005634">
    <property type="term" value="C:nucleus"/>
    <property type="evidence" value="ECO:0007669"/>
    <property type="project" value="UniProtKB-SubCell"/>
</dbReference>
<feature type="domain" description="SP-RING-type" evidence="13">
    <location>
        <begin position="314"/>
        <end position="395"/>
    </location>
</feature>
<evidence type="ECO:0000256" key="10">
    <source>
        <dbReference type="PROSITE-ProRule" id="PRU00452"/>
    </source>
</evidence>
<keyword evidence="7" id="KW-0833">Ubl conjugation pathway</keyword>
<keyword evidence="4" id="KW-0808">Transferase</keyword>
<dbReference type="InterPro" id="IPR013083">
    <property type="entry name" value="Znf_RING/FYVE/PHD"/>
</dbReference>
<dbReference type="InterPro" id="IPR036361">
    <property type="entry name" value="SAP_dom_sf"/>
</dbReference>
<dbReference type="GO" id="GO:0016925">
    <property type="term" value="P:protein sumoylation"/>
    <property type="evidence" value="ECO:0007669"/>
    <property type="project" value="UniProtKB-UniPathway"/>
</dbReference>